<feature type="domain" description="Radical SAM core" evidence="6">
    <location>
        <begin position="14"/>
        <end position="225"/>
    </location>
</feature>
<evidence type="ECO:0000256" key="4">
    <source>
        <dbReference type="ARBA" id="ARBA00023014"/>
    </source>
</evidence>
<dbReference type="InterPro" id="IPR013785">
    <property type="entry name" value="Aldolase_TIM"/>
</dbReference>
<evidence type="ECO:0000259" key="6">
    <source>
        <dbReference type="PROSITE" id="PS51918"/>
    </source>
</evidence>
<dbReference type="Gene3D" id="3.20.20.70">
    <property type="entry name" value="Aldolase class I"/>
    <property type="match status" value="1"/>
</dbReference>
<dbReference type="InterPro" id="IPR058240">
    <property type="entry name" value="rSAM_sf"/>
</dbReference>
<accession>A0A6M1KW17</accession>
<keyword evidence="3" id="KW-0408">Iron</keyword>
<dbReference type="GO" id="GO:0046872">
    <property type="term" value="F:metal ion binding"/>
    <property type="evidence" value="ECO:0007669"/>
    <property type="project" value="UniProtKB-KW"/>
</dbReference>
<protein>
    <submittedName>
        <fullName evidence="7">Radical SAM protein</fullName>
    </submittedName>
</protein>
<comment type="caution">
    <text evidence="7">The sequence shown here is derived from an EMBL/GenBank/DDBJ whole genome shotgun (WGS) entry which is preliminary data.</text>
</comment>
<evidence type="ECO:0000313" key="7">
    <source>
        <dbReference type="EMBL" id="NGM14218.1"/>
    </source>
</evidence>
<dbReference type="Pfam" id="PF04055">
    <property type="entry name" value="Radical_SAM"/>
    <property type="match status" value="1"/>
</dbReference>
<dbReference type="PANTHER" id="PTHR11228:SF7">
    <property type="entry name" value="PQQA PEPTIDE CYCLASE"/>
    <property type="match status" value="1"/>
</dbReference>
<dbReference type="SUPFAM" id="SSF102114">
    <property type="entry name" value="Radical SAM enzymes"/>
    <property type="match status" value="1"/>
</dbReference>
<evidence type="ECO:0000256" key="1">
    <source>
        <dbReference type="ARBA" id="ARBA00022691"/>
    </source>
</evidence>
<dbReference type="GO" id="GO:0051536">
    <property type="term" value="F:iron-sulfur cluster binding"/>
    <property type="evidence" value="ECO:0007669"/>
    <property type="project" value="UniProtKB-KW"/>
</dbReference>
<keyword evidence="1" id="KW-0949">S-adenosyl-L-methionine</keyword>
<dbReference type="CDD" id="cd01335">
    <property type="entry name" value="Radical_SAM"/>
    <property type="match status" value="1"/>
</dbReference>
<keyword evidence="4" id="KW-0411">Iron-sulfur</keyword>
<dbReference type="SFLD" id="SFLDG01067">
    <property type="entry name" value="SPASM/twitch_domain_containing"/>
    <property type="match status" value="1"/>
</dbReference>
<dbReference type="PROSITE" id="PS51918">
    <property type="entry name" value="RADICAL_SAM"/>
    <property type="match status" value="1"/>
</dbReference>
<dbReference type="InterPro" id="IPR007197">
    <property type="entry name" value="rSAM"/>
</dbReference>
<evidence type="ECO:0000256" key="2">
    <source>
        <dbReference type="ARBA" id="ARBA00022723"/>
    </source>
</evidence>
<sequence>MRSAPLATDWTTQRQITRRGVLWLGLTCDVRCKFCYDEKVALNAKAWMPPTEARAALDKFRYFYHNEFVDFMGGEPTLHPNALEIVRHAADIGLRPTMITHGMRLADMDNACAFADAGIHDFLVSIHGIGDTVREIHGRGRDNYAKQIAALDNLRELGIPFRFNVTMIKDNLTELEAIAELAGQTGARVVNFLTFNPYFEWTADPEISFQARHSEIAPHLARAIDRCTALGVEANVRYMPPCQLPGHEAHVYTGYQLPYDPHEWDYNSWYDTGHEGEPDPAWYLDASRRQQQRHHYVHVPACGDCALRQVCDGFHAQYVTRWGADEARPYDKPLIDDPTHFVKQQRKIRYTGTGEHSGGVDTKSLAATRLAVGDDSRAGVKRQRPSRS</sequence>
<dbReference type="InterPro" id="IPR050377">
    <property type="entry name" value="Radical_SAM_PqqE_MftC-like"/>
</dbReference>
<reference evidence="7 8" key="1">
    <citation type="submission" date="2020-02" db="EMBL/GenBank/DDBJ databases">
        <title>Draft Genome Sequence of Verrucosispora sp. Strain CWR15, Isolated from Gulf of Mexico Sponge.</title>
        <authorList>
            <person name="Kennedy S.J."/>
            <person name="Cella E."/>
            <person name="Azarian T."/>
            <person name="Baker B.J."/>
            <person name="Shaw L.N."/>
        </authorList>
    </citation>
    <scope>NUCLEOTIDE SEQUENCE [LARGE SCALE GENOMIC DNA]</scope>
    <source>
        <strain evidence="7 8">CWR15</strain>
    </source>
</reference>
<dbReference type="AlphaFoldDB" id="A0A6M1KW17"/>
<dbReference type="RefSeq" id="WP_164448112.1">
    <property type="nucleotide sequence ID" value="NZ_SAIY01000005.1"/>
</dbReference>
<keyword evidence="8" id="KW-1185">Reference proteome</keyword>
<evidence type="ECO:0000256" key="5">
    <source>
        <dbReference type="SAM" id="MobiDB-lite"/>
    </source>
</evidence>
<proteinExistence type="predicted"/>
<feature type="region of interest" description="Disordered" evidence="5">
    <location>
        <begin position="349"/>
        <end position="388"/>
    </location>
</feature>
<name>A0A6M1KW17_9ACTN</name>
<evidence type="ECO:0000256" key="3">
    <source>
        <dbReference type="ARBA" id="ARBA00023004"/>
    </source>
</evidence>
<feature type="compositionally biased region" description="Basic residues" evidence="5">
    <location>
        <begin position="379"/>
        <end position="388"/>
    </location>
</feature>
<dbReference type="PANTHER" id="PTHR11228">
    <property type="entry name" value="RADICAL SAM DOMAIN PROTEIN"/>
    <property type="match status" value="1"/>
</dbReference>
<keyword evidence="2" id="KW-0479">Metal-binding</keyword>
<organism evidence="7 8">
    <name type="scientific">Verrucosispora sioxanthis</name>
    <dbReference type="NCBI Taxonomy" id="2499994"/>
    <lineage>
        <taxon>Bacteria</taxon>
        <taxon>Bacillati</taxon>
        <taxon>Actinomycetota</taxon>
        <taxon>Actinomycetes</taxon>
        <taxon>Micromonosporales</taxon>
        <taxon>Micromonosporaceae</taxon>
        <taxon>Micromonospora</taxon>
    </lineage>
</organism>
<dbReference type="SFLD" id="SFLDS00029">
    <property type="entry name" value="Radical_SAM"/>
    <property type="match status" value="1"/>
</dbReference>
<dbReference type="GO" id="GO:0003824">
    <property type="term" value="F:catalytic activity"/>
    <property type="evidence" value="ECO:0007669"/>
    <property type="project" value="InterPro"/>
</dbReference>
<evidence type="ECO:0000313" key="8">
    <source>
        <dbReference type="Proteomes" id="UP000478148"/>
    </source>
</evidence>
<gene>
    <name evidence="7" type="ORF">ENC19_16835</name>
</gene>
<dbReference type="EMBL" id="SAIY01000005">
    <property type="protein sequence ID" value="NGM14218.1"/>
    <property type="molecule type" value="Genomic_DNA"/>
</dbReference>
<dbReference type="Proteomes" id="UP000478148">
    <property type="component" value="Unassembled WGS sequence"/>
</dbReference>